<reference evidence="3 4" key="1">
    <citation type="submission" date="2020-10" db="EMBL/GenBank/DDBJ databases">
        <title>Genomic diversity and antimicrobial resistance of Haemophilus colonising the airways of young children with cystic fibrosis.</title>
        <authorList>
            <person name="Watts S.C."/>
            <person name="Judd L.M."/>
            <person name="Carzino R."/>
            <person name="Ranganathan S."/>
            <person name="Holt K.E."/>
        </authorList>
    </citation>
    <scope>NUCLEOTIDE SEQUENCE [LARGE SCALE GENOMIC DNA]</scope>
    <source>
        <strain evidence="3 4">M1C137_2</strain>
    </source>
</reference>
<dbReference type="InterPro" id="IPR011089">
    <property type="entry name" value="GmrSD_C"/>
</dbReference>
<evidence type="ECO:0000259" key="1">
    <source>
        <dbReference type="Pfam" id="PF03235"/>
    </source>
</evidence>
<organism evidence="3 4">
    <name type="scientific">Haemophilus parainfluenzae</name>
    <dbReference type="NCBI Taxonomy" id="729"/>
    <lineage>
        <taxon>Bacteria</taxon>
        <taxon>Pseudomonadati</taxon>
        <taxon>Pseudomonadota</taxon>
        <taxon>Gammaproteobacteria</taxon>
        <taxon>Pasteurellales</taxon>
        <taxon>Pasteurellaceae</taxon>
        <taxon>Haemophilus</taxon>
    </lineage>
</organism>
<dbReference type="PANTHER" id="PTHR35149">
    <property type="entry name" value="SLL5132 PROTEIN"/>
    <property type="match status" value="1"/>
</dbReference>
<dbReference type="Pfam" id="PF07510">
    <property type="entry name" value="GmrSD_C"/>
    <property type="match status" value="1"/>
</dbReference>
<sequence length="642" mass="76268">MRKNNNYVKPLKINELLDNDKYIIPIYQRNYAWEDKEISLLIQDLGNACQKSKENYYIGSLVVYKRENGDFEVIDGQQRLTTLTLIMYYLCKNYLHETNFARNVYFEHRKDSDLALEYLESDNIPFIFKNALKLIKKHWEIAVKATERKERDLAYFLLEKVEIIRTEVPKDTDLNHYFEIMNIRGEQLEKHEILKARLLEILPEGIQRSVFAQIWDACSDMSRYALIGIESGLRSNIFGKDWQGIPKLFNDIIQDYKINVENTNKKVKVQQDADSTGGQLSILDLIDKSNEQIVQPIQNNEFSEGSFNSVIDFPNFLMHVLRIYLELRCDDSRFKDVSLDERELLNSFGKDWSKENVIDFIDTLLSCRYLFDKYVIKSSTLRSEDEHWSLWKIVKGSSNNYYYKNTFGGDNNESNDTESNEQTKTAIMLLSMFHVSNPSRIYKNWLYAVLRALYTHREKIRFNSYIRFLEKLCDNFYFGNNCQEKDITDIILGEEKINFYSNNKKWNDGVLVPNFVFNRLDYQLWKKYKEKYPKFRFTFRSSVEHHYPQHPSEEYGLERLEKKILDNFGNLYLLSQSKNSRLSNLTPEAKCSYYKNKNYDSLKQALMMEKTKELNNWKNEEILKHGEEMLEILNQPLSKTDS</sequence>
<evidence type="ECO:0000259" key="2">
    <source>
        <dbReference type="Pfam" id="PF07510"/>
    </source>
</evidence>
<dbReference type="RefSeq" id="WP_197542983.1">
    <property type="nucleotide sequence ID" value="NZ_CP063120.1"/>
</dbReference>
<protein>
    <submittedName>
        <fullName evidence="3">DUF262 domain-containing protein</fullName>
    </submittedName>
</protein>
<accession>A0A7M1NVF5</accession>
<evidence type="ECO:0000313" key="4">
    <source>
        <dbReference type="Proteomes" id="UP000595009"/>
    </source>
</evidence>
<dbReference type="AlphaFoldDB" id="A0A7M1NVF5"/>
<proteinExistence type="predicted"/>
<name>A0A7M1NVF5_HAEPA</name>
<dbReference type="Pfam" id="PF03235">
    <property type="entry name" value="GmrSD_N"/>
    <property type="match status" value="1"/>
</dbReference>
<feature type="domain" description="GmrSD restriction endonucleases C-terminal" evidence="2">
    <location>
        <begin position="502"/>
        <end position="631"/>
    </location>
</feature>
<evidence type="ECO:0000313" key="3">
    <source>
        <dbReference type="EMBL" id="QOR16429.1"/>
    </source>
</evidence>
<gene>
    <name evidence="3" type="ORF">INP94_05870</name>
</gene>
<feature type="domain" description="GmrSD restriction endonucleases N-terminal" evidence="1">
    <location>
        <begin position="13"/>
        <end position="199"/>
    </location>
</feature>
<dbReference type="Proteomes" id="UP000595009">
    <property type="component" value="Chromosome"/>
</dbReference>
<dbReference type="PANTHER" id="PTHR35149:SF1">
    <property type="entry name" value="DUF5655 DOMAIN-CONTAINING PROTEIN"/>
    <property type="match status" value="1"/>
</dbReference>
<dbReference type="InterPro" id="IPR004919">
    <property type="entry name" value="GmrSD_N"/>
</dbReference>
<dbReference type="EMBL" id="CP063120">
    <property type="protein sequence ID" value="QOR16429.1"/>
    <property type="molecule type" value="Genomic_DNA"/>
</dbReference>